<dbReference type="EMBL" id="PDCK01000039">
    <property type="protein sequence ID" value="PRQ54817.1"/>
    <property type="molecule type" value="Genomic_DNA"/>
</dbReference>
<accession>A0A2P6S801</accession>
<protein>
    <submittedName>
        <fullName evidence="1">Uncharacterized protein</fullName>
    </submittedName>
</protein>
<dbReference type="Proteomes" id="UP000238479">
    <property type="component" value="Chromosome 1"/>
</dbReference>
<keyword evidence="2" id="KW-1185">Reference proteome</keyword>
<name>A0A2P6S801_ROSCH</name>
<sequence length="117" mass="13715">MDKYDGRVCMSSESMSRIEAMFEAELERLGLNRSTSTLERRLTDLDELPNSVHQVSEDYIWESFILYRPMFTSEEVEVLSLNQFLLAIHHAHPRSETMLLLHHQSFDFSLGRHNISN</sequence>
<comment type="caution">
    <text evidence="1">The sequence shown here is derived from an EMBL/GenBank/DDBJ whole genome shotgun (WGS) entry which is preliminary data.</text>
</comment>
<proteinExistence type="predicted"/>
<dbReference type="AlphaFoldDB" id="A0A2P6S801"/>
<dbReference type="Gramene" id="PRQ54817">
    <property type="protein sequence ID" value="PRQ54817"/>
    <property type="gene ID" value="RchiOBHm_Chr1g0317881"/>
</dbReference>
<gene>
    <name evidence="1" type="ORF">RchiOBHm_Chr1g0317881</name>
</gene>
<evidence type="ECO:0000313" key="1">
    <source>
        <dbReference type="EMBL" id="PRQ54817.1"/>
    </source>
</evidence>
<reference evidence="1 2" key="1">
    <citation type="journal article" date="2018" name="Nat. Genet.">
        <title>The Rosa genome provides new insights in the design of modern roses.</title>
        <authorList>
            <person name="Bendahmane M."/>
        </authorList>
    </citation>
    <scope>NUCLEOTIDE SEQUENCE [LARGE SCALE GENOMIC DNA]</scope>
    <source>
        <strain evidence="2">cv. Old Blush</strain>
    </source>
</reference>
<evidence type="ECO:0000313" key="2">
    <source>
        <dbReference type="Proteomes" id="UP000238479"/>
    </source>
</evidence>
<organism evidence="1 2">
    <name type="scientific">Rosa chinensis</name>
    <name type="common">China rose</name>
    <dbReference type="NCBI Taxonomy" id="74649"/>
    <lineage>
        <taxon>Eukaryota</taxon>
        <taxon>Viridiplantae</taxon>
        <taxon>Streptophyta</taxon>
        <taxon>Embryophyta</taxon>
        <taxon>Tracheophyta</taxon>
        <taxon>Spermatophyta</taxon>
        <taxon>Magnoliopsida</taxon>
        <taxon>eudicotyledons</taxon>
        <taxon>Gunneridae</taxon>
        <taxon>Pentapetalae</taxon>
        <taxon>rosids</taxon>
        <taxon>fabids</taxon>
        <taxon>Rosales</taxon>
        <taxon>Rosaceae</taxon>
        <taxon>Rosoideae</taxon>
        <taxon>Rosoideae incertae sedis</taxon>
        <taxon>Rosa</taxon>
    </lineage>
</organism>